<evidence type="ECO:0000256" key="9">
    <source>
        <dbReference type="ARBA" id="ARBA00040505"/>
    </source>
</evidence>
<dbReference type="HOGENOM" id="CLU_042971_1_0_1"/>
<dbReference type="GO" id="GO:0019202">
    <property type="term" value="F:amino acid kinase activity"/>
    <property type="evidence" value="ECO:0000318"/>
    <property type="project" value="GO_Central"/>
</dbReference>
<dbReference type="AlphaFoldDB" id="A7SJD3"/>
<dbReference type="InterPro" id="IPR011009">
    <property type="entry name" value="Kinase-like_dom_sf"/>
</dbReference>
<dbReference type="GO" id="GO:0047992">
    <property type="term" value="F:hydroxylysine kinase activity"/>
    <property type="evidence" value="ECO:0007669"/>
    <property type="project" value="UniProtKB-EC"/>
</dbReference>
<evidence type="ECO:0000313" key="11">
    <source>
        <dbReference type="EMBL" id="EDO36201.1"/>
    </source>
</evidence>
<proteinExistence type="inferred from homology"/>
<dbReference type="PANTHER" id="PTHR21064">
    <property type="entry name" value="AMINOGLYCOSIDE PHOSPHOTRANSFERASE DOMAIN-CONTAINING PROTEIN-RELATED"/>
    <property type="match status" value="1"/>
</dbReference>
<dbReference type="eggNOG" id="ENOG502QT7T">
    <property type="taxonomic scope" value="Eukaryota"/>
</dbReference>
<dbReference type="STRING" id="45351.A7SJD3"/>
<dbReference type="Proteomes" id="UP000001593">
    <property type="component" value="Unassembled WGS sequence"/>
</dbReference>
<feature type="non-terminal residue" evidence="11">
    <location>
        <position position="353"/>
    </location>
</feature>
<dbReference type="InParanoid" id="A7SJD3"/>
<dbReference type="PhylomeDB" id="A7SJD3"/>
<keyword evidence="5" id="KW-0418">Kinase</keyword>
<keyword evidence="4" id="KW-0808">Transferase</keyword>
<dbReference type="InterPro" id="IPR002575">
    <property type="entry name" value="Aminoglycoside_PTrfase"/>
</dbReference>
<dbReference type="InterPro" id="IPR050249">
    <property type="entry name" value="Pseudomonas-type_ThrB"/>
</dbReference>
<accession>A7SJD3</accession>
<sequence>MSINLVETRPKVTCEQAIHLSKNIYGVHVPSTSVSLVKELISYDDRNFYLQGFIQNEEQEPANLRGFLLKVSNPAFSKSQSILKGNSDLLLYLSKRDITCPVPYSSRNGDYKVLSKDEDNADGACAVRLFSYVSGSLLEKVALTEDVLYDLGASVASMHKAMKDFSNTYPSIHELSRDNFIWNIRNAPRVVNKLSHVFDCGVKLDLINTAMKRFQNILSKLDTIEKQIIHGDMNEKNILVQEKLDKNTFGFIDFNDFYFSNRVVDLGIALAYIMMLPQVNSHLTRPQAVGHMFAGYQSEWPLPKEEVEMLGAIAAARCSQSLVVGAYQHAYVHLDNEYLLVSQKGSWKALNSL</sequence>
<organism evidence="11 12">
    <name type="scientific">Nematostella vectensis</name>
    <name type="common">Starlet sea anemone</name>
    <dbReference type="NCBI Taxonomy" id="45351"/>
    <lineage>
        <taxon>Eukaryota</taxon>
        <taxon>Metazoa</taxon>
        <taxon>Cnidaria</taxon>
        <taxon>Anthozoa</taxon>
        <taxon>Hexacorallia</taxon>
        <taxon>Actiniaria</taxon>
        <taxon>Edwardsiidae</taxon>
        <taxon>Nematostella</taxon>
    </lineage>
</organism>
<dbReference type="EMBL" id="DS469676">
    <property type="protein sequence ID" value="EDO36201.1"/>
    <property type="molecule type" value="Genomic_DNA"/>
</dbReference>
<dbReference type="Gene3D" id="3.90.1200.10">
    <property type="match status" value="1"/>
</dbReference>
<evidence type="ECO:0000313" key="12">
    <source>
        <dbReference type="Proteomes" id="UP000001593"/>
    </source>
</evidence>
<gene>
    <name evidence="11" type="ORF">NEMVEDRAFT_v1g120378</name>
</gene>
<dbReference type="EC" id="2.7.1.81" evidence="8"/>
<dbReference type="Pfam" id="PF01636">
    <property type="entry name" value="APH"/>
    <property type="match status" value="1"/>
</dbReference>
<dbReference type="OMA" id="IDFNDMA"/>
<evidence type="ECO:0000256" key="2">
    <source>
        <dbReference type="ARBA" id="ARBA00006219"/>
    </source>
</evidence>
<protein>
    <recommendedName>
        <fullName evidence="9">Hydroxylysine kinase</fullName>
        <ecNumber evidence="8">2.7.1.81</ecNumber>
    </recommendedName>
</protein>
<comment type="catalytic activity">
    <reaction evidence="6">
        <text>(5R)-5-hydroxy-L-lysine + GTP = (5R)-5-phosphooxy-L-lysine + GDP + H(+)</text>
        <dbReference type="Rhea" id="RHEA:19049"/>
        <dbReference type="ChEBI" id="CHEBI:15378"/>
        <dbReference type="ChEBI" id="CHEBI:37565"/>
        <dbReference type="ChEBI" id="CHEBI:57882"/>
        <dbReference type="ChEBI" id="CHEBI:58189"/>
        <dbReference type="ChEBI" id="CHEBI:58357"/>
        <dbReference type="EC" id="2.7.1.81"/>
    </reaction>
</comment>
<keyword evidence="3" id="KW-0963">Cytoplasm</keyword>
<comment type="function">
    <text evidence="7">Catalyzes the GTP-dependent phosphorylation of 5-hydroxy-L-lysine.</text>
</comment>
<name>A7SJD3_NEMVE</name>
<evidence type="ECO:0000256" key="6">
    <source>
        <dbReference type="ARBA" id="ARBA00036820"/>
    </source>
</evidence>
<comment type="subcellular location">
    <subcellularLocation>
        <location evidence="1">Cytoplasm</location>
    </subcellularLocation>
</comment>
<comment type="similarity">
    <text evidence="2">Belongs to the aminoglycoside phosphotransferase family.</text>
</comment>
<evidence type="ECO:0000256" key="8">
    <source>
        <dbReference type="ARBA" id="ARBA00038873"/>
    </source>
</evidence>
<dbReference type="GO" id="GO:0005737">
    <property type="term" value="C:cytoplasm"/>
    <property type="evidence" value="ECO:0007669"/>
    <property type="project" value="UniProtKB-SubCell"/>
</dbReference>
<reference evidence="11 12" key="1">
    <citation type="journal article" date="2007" name="Science">
        <title>Sea anemone genome reveals ancestral eumetazoan gene repertoire and genomic organization.</title>
        <authorList>
            <person name="Putnam N.H."/>
            <person name="Srivastava M."/>
            <person name="Hellsten U."/>
            <person name="Dirks B."/>
            <person name="Chapman J."/>
            <person name="Salamov A."/>
            <person name="Terry A."/>
            <person name="Shapiro H."/>
            <person name="Lindquist E."/>
            <person name="Kapitonov V.V."/>
            <person name="Jurka J."/>
            <person name="Genikhovich G."/>
            <person name="Grigoriev I.V."/>
            <person name="Lucas S.M."/>
            <person name="Steele R.E."/>
            <person name="Finnerty J.R."/>
            <person name="Technau U."/>
            <person name="Martindale M.Q."/>
            <person name="Rokhsar D.S."/>
        </authorList>
    </citation>
    <scope>NUCLEOTIDE SEQUENCE [LARGE SCALE GENOMIC DNA]</scope>
    <source>
        <strain evidence="12">CH2 X CH6</strain>
    </source>
</reference>
<evidence type="ECO:0000256" key="4">
    <source>
        <dbReference type="ARBA" id="ARBA00022679"/>
    </source>
</evidence>
<evidence type="ECO:0000256" key="3">
    <source>
        <dbReference type="ARBA" id="ARBA00022490"/>
    </source>
</evidence>
<evidence type="ECO:0000256" key="7">
    <source>
        <dbReference type="ARBA" id="ARBA00037368"/>
    </source>
</evidence>
<dbReference type="SUPFAM" id="SSF56112">
    <property type="entry name" value="Protein kinase-like (PK-like)"/>
    <property type="match status" value="1"/>
</dbReference>
<feature type="domain" description="Aminoglycoside phosphotransferase" evidence="10">
    <location>
        <begin position="66"/>
        <end position="278"/>
    </location>
</feature>
<dbReference type="FunFam" id="3.90.1200.10:FF:000007">
    <property type="entry name" value="hydroxylysine kinase isoform X1"/>
    <property type="match status" value="1"/>
</dbReference>
<keyword evidence="12" id="KW-1185">Reference proteome</keyword>
<dbReference type="PANTHER" id="PTHR21064:SF1">
    <property type="entry name" value="HYDROXYLYSINE KINASE"/>
    <property type="match status" value="1"/>
</dbReference>
<evidence type="ECO:0000259" key="10">
    <source>
        <dbReference type="Pfam" id="PF01636"/>
    </source>
</evidence>
<evidence type="ECO:0000256" key="1">
    <source>
        <dbReference type="ARBA" id="ARBA00004496"/>
    </source>
</evidence>
<evidence type="ECO:0000256" key="5">
    <source>
        <dbReference type="ARBA" id="ARBA00022777"/>
    </source>
</evidence>